<dbReference type="Pfam" id="PF14559">
    <property type="entry name" value="TPR_19"/>
    <property type="match status" value="1"/>
</dbReference>
<dbReference type="PANTHER" id="PTHR46208">
    <property type="entry name" value="MITOCHONDRIAL IMPORT RECEPTOR SUBUNIT TOM70"/>
    <property type="match status" value="1"/>
</dbReference>
<dbReference type="SUPFAM" id="SSF48452">
    <property type="entry name" value="TPR-like"/>
    <property type="match status" value="2"/>
</dbReference>
<reference evidence="10 11" key="1">
    <citation type="submission" date="2019-02" db="EMBL/GenBank/DDBJ databases">
        <title>Deep-cultivation of Planctomycetes and their phenomic and genomic characterization uncovers novel biology.</title>
        <authorList>
            <person name="Wiegand S."/>
            <person name="Jogler M."/>
            <person name="Boedeker C."/>
            <person name="Pinto D."/>
            <person name="Vollmers J."/>
            <person name="Rivas-Marin E."/>
            <person name="Kohn T."/>
            <person name="Peeters S.H."/>
            <person name="Heuer A."/>
            <person name="Rast P."/>
            <person name="Oberbeckmann S."/>
            <person name="Bunk B."/>
            <person name="Jeske O."/>
            <person name="Meyerdierks A."/>
            <person name="Storesund J.E."/>
            <person name="Kallscheuer N."/>
            <person name="Luecker S."/>
            <person name="Lage O.M."/>
            <person name="Pohl T."/>
            <person name="Merkel B.J."/>
            <person name="Hornburger P."/>
            <person name="Mueller R.-W."/>
            <person name="Bruemmer F."/>
            <person name="Labrenz M."/>
            <person name="Spormann A.M."/>
            <person name="Op den Camp H."/>
            <person name="Overmann J."/>
            <person name="Amann R."/>
            <person name="Jetten M.S.M."/>
            <person name="Mascher T."/>
            <person name="Medema M.H."/>
            <person name="Devos D.P."/>
            <person name="Kaster A.-K."/>
            <person name="Ovreas L."/>
            <person name="Rohde M."/>
            <person name="Galperin M.Y."/>
            <person name="Jogler C."/>
        </authorList>
    </citation>
    <scope>NUCLEOTIDE SEQUENCE [LARGE SCALE GENOMIC DNA]</scope>
    <source>
        <strain evidence="10 11">Pla175</strain>
    </source>
</reference>
<dbReference type="GO" id="GO:0030150">
    <property type="term" value="P:protein import into mitochondrial matrix"/>
    <property type="evidence" value="ECO:0007669"/>
    <property type="project" value="TreeGrafter"/>
</dbReference>
<dbReference type="PROSITE" id="PS50005">
    <property type="entry name" value="TPR"/>
    <property type="match status" value="1"/>
</dbReference>
<keyword evidence="2" id="KW-0812">Transmembrane</keyword>
<evidence type="ECO:0000313" key="10">
    <source>
        <dbReference type="EMBL" id="QDU88313.1"/>
    </source>
</evidence>
<evidence type="ECO:0000256" key="9">
    <source>
        <dbReference type="SAM" id="SignalP"/>
    </source>
</evidence>
<dbReference type="InterPro" id="IPR019734">
    <property type="entry name" value="TPR_rpt"/>
</dbReference>
<protein>
    <submittedName>
        <fullName evidence="10">Lipoprotein NlpI</fullName>
    </submittedName>
</protein>
<keyword evidence="11" id="KW-1185">Reference proteome</keyword>
<keyword evidence="4 8" id="KW-0802">TPR repeat</keyword>
<evidence type="ECO:0000256" key="6">
    <source>
        <dbReference type="ARBA" id="ARBA00023136"/>
    </source>
</evidence>
<keyword evidence="3" id="KW-0677">Repeat</keyword>
<proteinExistence type="inferred from homology"/>
<dbReference type="InterPro" id="IPR011990">
    <property type="entry name" value="TPR-like_helical_dom_sf"/>
</dbReference>
<keyword evidence="6" id="KW-0472">Membrane</keyword>
<gene>
    <name evidence="10" type="ORF">Pla175_16880</name>
</gene>
<dbReference type="PANTHER" id="PTHR46208:SF1">
    <property type="entry name" value="MITOCHONDRIAL IMPORT RECEPTOR SUBUNIT TOM70"/>
    <property type="match status" value="1"/>
</dbReference>
<name>A0A518DA41_9BACT</name>
<keyword evidence="9" id="KW-0732">Signal</keyword>
<dbReference type="Gene3D" id="1.25.40.10">
    <property type="entry name" value="Tetratricopeptide repeat domain"/>
    <property type="match status" value="2"/>
</dbReference>
<evidence type="ECO:0000256" key="5">
    <source>
        <dbReference type="ARBA" id="ARBA00022989"/>
    </source>
</evidence>
<comment type="subcellular location">
    <subcellularLocation>
        <location evidence="1">Membrane</location>
        <topology evidence="1">Single-pass membrane protein</topology>
    </subcellularLocation>
</comment>
<dbReference type="SMART" id="SM00028">
    <property type="entry name" value="TPR"/>
    <property type="match status" value="6"/>
</dbReference>
<comment type="similarity">
    <text evidence="7">Belongs to the Tom70 family.</text>
</comment>
<dbReference type="AlphaFoldDB" id="A0A518DA41"/>
<dbReference type="RefSeq" id="WP_145283102.1">
    <property type="nucleotide sequence ID" value="NZ_CP036291.1"/>
</dbReference>
<evidence type="ECO:0000313" key="11">
    <source>
        <dbReference type="Proteomes" id="UP000317429"/>
    </source>
</evidence>
<dbReference type="Pfam" id="PF13432">
    <property type="entry name" value="TPR_16"/>
    <property type="match status" value="1"/>
</dbReference>
<evidence type="ECO:0000256" key="2">
    <source>
        <dbReference type="ARBA" id="ARBA00022692"/>
    </source>
</evidence>
<evidence type="ECO:0000256" key="1">
    <source>
        <dbReference type="ARBA" id="ARBA00004167"/>
    </source>
</evidence>
<evidence type="ECO:0000256" key="8">
    <source>
        <dbReference type="PROSITE-ProRule" id="PRU00339"/>
    </source>
</evidence>
<dbReference type="GO" id="GO:0016020">
    <property type="term" value="C:membrane"/>
    <property type="evidence" value="ECO:0007669"/>
    <property type="project" value="UniProtKB-SubCell"/>
</dbReference>
<dbReference type="GO" id="GO:0008320">
    <property type="term" value="F:protein transmembrane transporter activity"/>
    <property type="evidence" value="ECO:0007669"/>
    <property type="project" value="TreeGrafter"/>
</dbReference>
<keyword evidence="5" id="KW-1133">Transmembrane helix</keyword>
<sequence precursor="true">MQTKPRRLVSHPIYAACLAALTLAGATVASAQVTPTSVIGDSVSDPDSSRYSDISEAIKRYTNRDVPGAEVFLETARRKDPRLPPVGVMLAKLHLLTNNQAMVRPALEQAANAEPGDPEPYLLSAEAALSDNRTIDAEALFDKAISQIDAYDANAKRKRQLQIRGYRGRALMAQRRRNWEKSLEDINAWIKIDPENAAAYNELGQTLFMLKNPREGYEAFVKAKGLDEKLPNPYVSAAVMYERTEQRAEAMQAFERAYADDKANETTLAAYSQALLRAGDLQKATTILKGARETNPDSFNIWLLSGVAARMSGEPAQAEQYFTRALSIQPANRDVYNQLALLLVEQEDPKQKQRAAQFAQVNAQLNSKSGETMITLAWVLYQLGQPAQAQQALQQGVQLGGLSGDASYLVAKMVLAGGNKDAAKRLLTMAFENEQGIFVEKDEAKALLESIK</sequence>
<feature type="repeat" description="TPR" evidence="8">
    <location>
        <begin position="299"/>
        <end position="332"/>
    </location>
</feature>
<accession>A0A518DA41</accession>
<dbReference type="OrthoDB" id="243265at2"/>
<feature type="signal peptide" evidence="9">
    <location>
        <begin position="1"/>
        <end position="31"/>
    </location>
</feature>
<evidence type="ECO:0000256" key="3">
    <source>
        <dbReference type="ARBA" id="ARBA00022737"/>
    </source>
</evidence>
<keyword evidence="10" id="KW-0449">Lipoprotein</keyword>
<evidence type="ECO:0000256" key="7">
    <source>
        <dbReference type="ARBA" id="ARBA00038030"/>
    </source>
</evidence>
<dbReference type="GO" id="GO:0030943">
    <property type="term" value="F:mitochondrion targeting sequence binding"/>
    <property type="evidence" value="ECO:0007669"/>
    <property type="project" value="TreeGrafter"/>
</dbReference>
<dbReference type="EMBL" id="CP036291">
    <property type="protein sequence ID" value="QDU88313.1"/>
    <property type="molecule type" value="Genomic_DNA"/>
</dbReference>
<evidence type="ECO:0000256" key="4">
    <source>
        <dbReference type="ARBA" id="ARBA00022803"/>
    </source>
</evidence>
<organism evidence="10 11">
    <name type="scientific">Pirellulimonas nuda</name>
    <dbReference type="NCBI Taxonomy" id="2528009"/>
    <lineage>
        <taxon>Bacteria</taxon>
        <taxon>Pseudomonadati</taxon>
        <taxon>Planctomycetota</taxon>
        <taxon>Planctomycetia</taxon>
        <taxon>Pirellulales</taxon>
        <taxon>Lacipirellulaceae</taxon>
        <taxon>Pirellulimonas</taxon>
    </lineage>
</organism>
<dbReference type="Proteomes" id="UP000317429">
    <property type="component" value="Chromosome"/>
</dbReference>
<feature type="chain" id="PRO_5022018481" evidence="9">
    <location>
        <begin position="32"/>
        <end position="452"/>
    </location>
</feature>
<dbReference type="KEGG" id="pnd:Pla175_16880"/>